<dbReference type="AlphaFoldDB" id="A0A182IF13"/>
<accession>A0A182IF13</accession>
<sequence>MIVLEVSYLQNAAKRTRIERLSIDIGTRILQIIIVVQSEPLLHKFYLLTY</sequence>
<dbReference type="EMBL" id="APCN01002442">
    <property type="status" value="NOT_ANNOTATED_CDS"/>
    <property type="molecule type" value="Genomic_DNA"/>
</dbReference>
<dbReference type="EnsemblMetazoa" id="AARA014087-RA">
    <property type="protein sequence ID" value="AARA014087-PA"/>
    <property type="gene ID" value="AARA014087"/>
</dbReference>
<keyword evidence="2" id="KW-1185">Reference proteome</keyword>
<reference evidence="1" key="1">
    <citation type="submission" date="2022-08" db="UniProtKB">
        <authorList>
            <consortium name="EnsemblMetazoa"/>
        </authorList>
    </citation>
    <scope>IDENTIFICATION</scope>
    <source>
        <strain evidence="1">Dongola</strain>
    </source>
</reference>
<dbReference type="Proteomes" id="UP000075840">
    <property type="component" value="Unassembled WGS sequence"/>
</dbReference>
<organism evidence="1 2">
    <name type="scientific">Anopheles arabiensis</name>
    <name type="common">Mosquito</name>
    <dbReference type="NCBI Taxonomy" id="7173"/>
    <lineage>
        <taxon>Eukaryota</taxon>
        <taxon>Metazoa</taxon>
        <taxon>Ecdysozoa</taxon>
        <taxon>Arthropoda</taxon>
        <taxon>Hexapoda</taxon>
        <taxon>Insecta</taxon>
        <taxon>Pterygota</taxon>
        <taxon>Neoptera</taxon>
        <taxon>Endopterygota</taxon>
        <taxon>Diptera</taxon>
        <taxon>Nematocera</taxon>
        <taxon>Culicoidea</taxon>
        <taxon>Culicidae</taxon>
        <taxon>Anophelinae</taxon>
        <taxon>Anopheles</taxon>
    </lineage>
</organism>
<protein>
    <submittedName>
        <fullName evidence="1">Uncharacterized protein</fullName>
    </submittedName>
</protein>
<evidence type="ECO:0000313" key="1">
    <source>
        <dbReference type="EnsemblMetazoa" id="AARA014087-PA"/>
    </source>
</evidence>
<dbReference type="VEuPathDB" id="VectorBase:AARA014087"/>
<proteinExistence type="predicted"/>
<name>A0A182IF13_ANOAR</name>
<evidence type="ECO:0000313" key="2">
    <source>
        <dbReference type="Proteomes" id="UP000075840"/>
    </source>
</evidence>